<dbReference type="OrthoDB" id="6338748at2759"/>
<evidence type="ECO:0000256" key="1">
    <source>
        <dbReference type="SAM" id="MobiDB-lite"/>
    </source>
</evidence>
<proteinExistence type="predicted"/>
<keyword evidence="4" id="KW-1185">Reference proteome</keyword>
<feature type="compositionally biased region" description="Polar residues" evidence="1">
    <location>
        <begin position="20"/>
        <end position="29"/>
    </location>
</feature>
<feature type="region of interest" description="Disordered" evidence="1">
    <location>
        <begin position="1"/>
        <end position="29"/>
    </location>
</feature>
<dbReference type="AlphaFoldDB" id="A0A409X6P0"/>
<dbReference type="Pfam" id="PF16871">
    <property type="entry name" value="DUF5077"/>
    <property type="match status" value="1"/>
</dbReference>
<dbReference type="EMBL" id="NHYD01002498">
    <property type="protein sequence ID" value="PPQ86405.1"/>
    <property type="molecule type" value="Genomic_DNA"/>
</dbReference>
<name>A0A409X6P0_PSICY</name>
<dbReference type="Proteomes" id="UP000283269">
    <property type="component" value="Unassembled WGS sequence"/>
</dbReference>
<dbReference type="Pfam" id="PF11958">
    <property type="entry name" value="DUF3472"/>
    <property type="match status" value="1"/>
</dbReference>
<organism evidence="3 4">
    <name type="scientific">Psilocybe cyanescens</name>
    <dbReference type="NCBI Taxonomy" id="93625"/>
    <lineage>
        <taxon>Eukaryota</taxon>
        <taxon>Fungi</taxon>
        <taxon>Dikarya</taxon>
        <taxon>Basidiomycota</taxon>
        <taxon>Agaricomycotina</taxon>
        <taxon>Agaricomycetes</taxon>
        <taxon>Agaricomycetidae</taxon>
        <taxon>Agaricales</taxon>
        <taxon>Agaricineae</taxon>
        <taxon>Strophariaceae</taxon>
        <taxon>Psilocybe</taxon>
    </lineage>
</organism>
<accession>A0A409X6P0</accession>
<feature type="compositionally biased region" description="Low complexity" evidence="1">
    <location>
        <begin position="1"/>
        <end position="13"/>
    </location>
</feature>
<feature type="domain" description="DUF5077" evidence="2">
    <location>
        <begin position="68"/>
        <end position="172"/>
    </location>
</feature>
<dbReference type="InterPro" id="IPR021862">
    <property type="entry name" value="DUF3472"/>
</dbReference>
<evidence type="ECO:0000313" key="4">
    <source>
        <dbReference type="Proteomes" id="UP000283269"/>
    </source>
</evidence>
<dbReference type="InParanoid" id="A0A409X6P0"/>
<comment type="caution">
    <text evidence="3">The sequence shown here is derived from an EMBL/GenBank/DDBJ whole genome shotgun (WGS) entry which is preliminary data.</text>
</comment>
<sequence length="430" mass="46728">MFDSSSESNMSISMDDDYNSPPTIVTPSDVSTRRRHSFLSVKAASVLPIRSLVAAEEDYKSYRRICSVAGNAFITTASAGASEVINDNGLANWNSASTITSAYFRMASAGSATIGLDAYLAGGNNSTVRITVNGTAFTVQLAGTAPKTYPVGTINVAAQGYVKVDLQGVTKDWRCVGLECDRGLCNQLRQRPRKLLLVIPRPIVGQDVVGSYFMVAGFDGGYSGIQVKENQRWVLFSVWDADNGQKTTLVNKGAEVVDNSMGVGGEATGGQVYLVFNWVAGNMYKFITRTRPDGAGSTLYSAWFFAPESNTWRYLATWERPSTTAYQSGTYSFLENFIDTKGYTGRRVLFGNQWARNVNGTWSELTAARYTGDATASNAQRMDYAGGVDSRRFYLRNGGLFADYVSLNQNFTRAATGLKPTVDVGTLPTQ</sequence>
<dbReference type="InterPro" id="IPR031712">
    <property type="entry name" value="DUF5077"/>
</dbReference>
<protein>
    <recommendedName>
        <fullName evidence="2">DUF5077 domain-containing protein</fullName>
    </recommendedName>
</protein>
<reference evidence="3 4" key="1">
    <citation type="journal article" date="2018" name="Evol. Lett.">
        <title>Horizontal gene cluster transfer increased hallucinogenic mushroom diversity.</title>
        <authorList>
            <person name="Reynolds H.T."/>
            <person name="Vijayakumar V."/>
            <person name="Gluck-Thaler E."/>
            <person name="Korotkin H.B."/>
            <person name="Matheny P.B."/>
            <person name="Slot J.C."/>
        </authorList>
    </citation>
    <scope>NUCLEOTIDE SEQUENCE [LARGE SCALE GENOMIC DNA]</scope>
    <source>
        <strain evidence="3 4">2631</strain>
    </source>
</reference>
<gene>
    <name evidence="3" type="ORF">CVT25_003585</name>
</gene>
<evidence type="ECO:0000259" key="2">
    <source>
        <dbReference type="Pfam" id="PF16871"/>
    </source>
</evidence>
<evidence type="ECO:0000313" key="3">
    <source>
        <dbReference type="EMBL" id="PPQ86405.1"/>
    </source>
</evidence>